<dbReference type="AlphaFoldDB" id="A0A1W1UJF1"/>
<evidence type="ECO:0000256" key="6">
    <source>
        <dbReference type="ARBA" id="ARBA00008391"/>
    </source>
</evidence>
<evidence type="ECO:0000256" key="2">
    <source>
        <dbReference type="ARBA" id="ARBA00002049"/>
    </source>
</evidence>
<dbReference type="GO" id="GO:0004422">
    <property type="term" value="F:hypoxanthine phosphoribosyltransferase activity"/>
    <property type="evidence" value="ECO:0007669"/>
    <property type="project" value="InterPro"/>
</dbReference>
<evidence type="ECO:0000256" key="14">
    <source>
        <dbReference type="ARBA" id="ARBA00048811"/>
    </source>
</evidence>
<dbReference type="GO" id="GO:0032263">
    <property type="term" value="P:GMP salvage"/>
    <property type="evidence" value="ECO:0007669"/>
    <property type="project" value="TreeGrafter"/>
</dbReference>
<evidence type="ECO:0000256" key="10">
    <source>
        <dbReference type="ARBA" id="ARBA00022723"/>
    </source>
</evidence>
<evidence type="ECO:0000256" key="8">
    <source>
        <dbReference type="ARBA" id="ARBA00022676"/>
    </source>
</evidence>
<dbReference type="Pfam" id="PF00156">
    <property type="entry name" value="Pribosyltran"/>
    <property type="match status" value="1"/>
</dbReference>
<dbReference type="GO" id="GO:0006166">
    <property type="term" value="P:purine ribonucleoside salvage"/>
    <property type="evidence" value="ECO:0007669"/>
    <property type="project" value="UniProtKB-KW"/>
</dbReference>
<dbReference type="GO" id="GO:0000166">
    <property type="term" value="F:nucleotide binding"/>
    <property type="evidence" value="ECO:0007669"/>
    <property type="project" value="UniProtKB-KW"/>
</dbReference>
<dbReference type="InterPro" id="IPR029057">
    <property type="entry name" value="PRTase-like"/>
</dbReference>
<dbReference type="EMBL" id="FWWR01000009">
    <property type="protein sequence ID" value="SMB81255.1"/>
    <property type="molecule type" value="Genomic_DNA"/>
</dbReference>
<dbReference type="FunFam" id="3.40.50.2020:FF:000006">
    <property type="entry name" value="Hypoxanthine phosphoribosyltransferase"/>
    <property type="match status" value="1"/>
</dbReference>
<evidence type="ECO:0000256" key="7">
    <source>
        <dbReference type="ARBA" id="ARBA00022490"/>
    </source>
</evidence>
<comment type="catalytic activity">
    <reaction evidence="14">
        <text>GMP + diphosphate = guanine + 5-phospho-alpha-D-ribose 1-diphosphate</text>
        <dbReference type="Rhea" id="RHEA:25424"/>
        <dbReference type="ChEBI" id="CHEBI:16235"/>
        <dbReference type="ChEBI" id="CHEBI:33019"/>
        <dbReference type="ChEBI" id="CHEBI:58017"/>
        <dbReference type="ChEBI" id="CHEBI:58115"/>
        <dbReference type="EC" id="2.4.2.8"/>
    </reaction>
    <physiologicalReaction direction="right-to-left" evidence="14">
        <dbReference type="Rhea" id="RHEA:25426"/>
    </physiologicalReaction>
</comment>
<keyword evidence="9 16" id="KW-0808">Transferase</keyword>
<keyword evidence="10 16" id="KW-0479">Metal-binding</keyword>
<dbReference type="InterPro" id="IPR000836">
    <property type="entry name" value="PRTase_dom"/>
</dbReference>
<comment type="pathway">
    <text evidence="5">Purine metabolism; GMP biosynthesis via salvage pathway; GMP from guanine: step 1/1.</text>
</comment>
<evidence type="ECO:0000256" key="13">
    <source>
        <dbReference type="ARBA" id="ARBA00022842"/>
    </source>
</evidence>
<organism evidence="18 19">
    <name type="scientific">Peptoniphilus asaccharolyticus DSM 20463</name>
    <dbReference type="NCBI Taxonomy" id="573058"/>
    <lineage>
        <taxon>Bacteria</taxon>
        <taxon>Bacillati</taxon>
        <taxon>Bacillota</taxon>
        <taxon>Tissierellia</taxon>
        <taxon>Tissierellales</taxon>
        <taxon>Peptoniphilaceae</taxon>
        <taxon>Peptoniphilus</taxon>
    </lineage>
</organism>
<evidence type="ECO:0000256" key="16">
    <source>
        <dbReference type="RuleBase" id="RU364099"/>
    </source>
</evidence>
<dbReference type="GO" id="GO:0000287">
    <property type="term" value="F:magnesium ion binding"/>
    <property type="evidence" value="ECO:0007669"/>
    <property type="project" value="TreeGrafter"/>
</dbReference>
<dbReference type="NCBIfam" id="TIGR01203">
    <property type="entry name" value="HGPRTase"/>
    <property type="match status" value="1"/>
</dbReference>
<keyword evidence="7 16" id="KW-0963">Cytoplasm</keyword>
<dbReference type="GO" id="GO:0006178">
    <property type="term" value="P:guanine salvage"/>
    <property type="evidence" value="ECO:0007669"/>
    <property type="project" value="TreeGrafter"/>
</dbReference>
<evidence type="ECO:0000256" key="15">
    <source>
        <dbReference type="ARBA" id="ARBA00049402"/>
    </source>
</evidence>
<evidence type="ECO:0000256" key="9">
    <source>
        <dbReference type="ARBA" id="ARBA00022679"/>
    </source>
</evidence>
<keyword evidence="11 16" id="KW-0660">Purine salvage</keyword>
<evidence type="ECO:0000256" key="4">
    <source>
        <dbReference type="ARBA" id="ARBA00004669"/>
    </source>
</evidence>
<dbReference type="UniPathway" id="UPA00591">
    <property type="reaction ID" value="UER00648"/>
</dbReference>
<sequence length="176" mass="20245">MGNIKEILISEDQIKNRIFDLAKEIEKDYDDEILMIGILKGSTLFMADLIRNIDKTVYMEFMQVSSYEGTESTGKINIKKDIEVDLTGKDVLVVEDIIDTGNTLGYLVENLRSRGAKSVEIVTLLSKPERRLKEIDCKYIGFEIEDKFVVGFGMDYNQRYRNLSYIGIYDNSEENI</sequence>
<dbReference type="GO" id="GO:0052657">
    <property type="term" value="F:guanine phosphoribosyltransferase activity"/>
    <property type="evidence" value="ECO:0007669"/>
    <property type="project" value="RHEA"/>
</dbReference>
<dbReference type="GO" id="GO:0032264">
    <property type="term" value="P:IMP salvage"/>
    <property type="evidence" value="ECO:0007669"/>
    <property type="project" value="UniProtKB-UniPathway"/>
</dbReference>
<evidence type="ECO:0000256" key="11">
    <source>
        <dbReference type="ARBA" id="ARBA00022726"/>
    </source>
</evidence>
<dbReference type="RefSeq" id="WP_084230029.1">
    <property type="nucleotide sequence ID" value="NZ_FWWR01000009.1"/>
</dbReference>
<comment type="subcellular location">
    <subcellularLocation>
        <location evidence="3 16">Cytoplasm</location>
    </subcellularLocation>
</comment>
<comment type="similarity">
    <text evidence="6 16">Belongs to the purine/pyrimidine phosphoribosyltransferase family.</text>
</comment>
<dbReference type="EC" id="2.4.2.8" evidence="16"/>
<name>A0A1W1UJF1_PEPAS</name>
<dbReference type="Gene3D" id="3.40.50.2020">
    <property type="match status" value="1"/>
</dbReference>
<dbReference type="CDD" id="cd06223">
    <property type="entry name" value="PRTases_typeI"/>
    <property type="match status" value="1"/>
</dbReference>
<dbReference type="SUPFAM" id="SSF53271">
    <property type="entry name" value="PRTase-like"/>
    <property type="match status" value="1"/>
</dbReference>
<comment type="cofactor">
    <cofactor evidence="1 16">
        <name>Mg(2+)</name>
        <dbReference type="ChEBI" id="CHEBI:18420"/>
    </cofactor>
</comment>
<dbReference type="InterPro" id="IPR050408">
    <property type="entry name" value="HGPRT"/>
</dbReference>
<evidence type="ECO:0000313" key="18">
    <source>
        <dbReference type="EMBL" id="SMB81255.1"/>
    </source>
</evidence>
<keyword evidence="12 16" id="KW-0547">Nucleotide-binding</keyword>
<evidence type="ECO:0000256" key="5">
    <source>
        <dbReference type="ARBA" id="ARBA00004676"/>
    </source>
</evidence>
<dbReference type="PANTHER" id="PTHR43340">
    <property type="entry name" value="HYPOXANTHINE-GUANINE PHOSPHORIBOSYLTRANSFERASE"/>
    <property type="match status" value="1"/>
</dbReference>
<keyword evidence="19" id="KW-1185">Reference proteome</keyword>
<dbReference type="Proteomes" id="UP000192368">
    <property type="component" value="Unassembled WGS sequence"/>
</dbReference>
<protein>
    <recommendedName>
        <fullName evidence="16">Hypoxanthine phosphoribosyltransferase</fullName>
        <ecNumber evidence="16">2.4.2.8</ecNumber>
    </recommendedName>
</protein>
<gene>
    <name evidence="18" type="ORF">SAMN00017477_0329</name>
</gene>
<evidence type="ECO:0000256" key="1">
    <source>
        <dbReference type="ARBA" id="ARBA00001946"/>
    </source>
</evidence>
<evidence type="ECO:0000313" key="19">
    <source>
        <dbReference type="Proteomes" id="UP000192368"/>
    </source>
</evidence>
<proteinExistence type="inferred from homology"/>
<dbReference type="GO" id="GO:0005829">
    <property type="term" value="C:cytosol"/>
    <property type="evidence" value="ECO:0007669"/>
    <property type="project" value="TreeGrafter"/>
</dbReference>
<comment type="function">
    <text evidence="2">Purine salvage pathway enzyme that catalyzes the transfer of the ribosyl-5-phosphate group from 5-phospho-alpha-D-ribose 1-diphosphate (PRPP) to the N9 position of the 6-oxopurines hypoxanthine and guanine to form the corresponding ribonucleotides IMP (inosine 5'-monophosphate) and GMP (guanosine 5'-monophosphate), with the release of PPi.</text>
</comment>
<feature type="domain" description="Phosphoribosyltransferase" evidence="17">
    <location>
        <begin position="12"/>
        <end position="156"/>
    </location>
</feature>
<evidence type="ECO:0000256" key="12">
    <source>
        <dbReference type="ARBA" id="ARBA00022741"/>
    </source>
</evidence>
<dbReference type="OrthoDB" id="9802824at2"/>
<dbReference type="STRING" id="573058.SAMN00017477_0329"/>
<keyword evidence="13 16" id="KW-0460">Magnesium</keyword>
<keyword evidence="8 16" id="KW-0328">Glycosyltransferase</keyword>
<dbReference type="PANTHER" id="PTHR43340:SF1">
    <property type="entry name" value="HYPOXANTHINE PHOSPHORIBOSYLTRANSFERASE"/>
    <property type="match status" value="1"/>
</dbReference>
<comment type="catalytic activity">
    <reaction evidence="15">
        <text>IMP + diphosphate = hypoxanthine + 5-phospho-alpha-D-ribose 1-diphosphate</text>
        <dbReference type="Rhea" id="RHEA:17973"/>
        <dbReference type="ChEBI" id="CHEBI:17368"/>
        <dbReference type="ChEBI" id="CHEBI:33019"/>
        <dbReference type="ChEBI" id="CHEBI:58017"/>
        <dbReference type="ChEBI" id="CHEBI:58053"/>
        <dbReference type="EC" id="2.4.2.8"/>
    </reaction>
    <physiologicalReaction direction="right-to-left" evidence="15">
        <dbReference type="Rhea" id="RHEA:17975"/>
    </physiologicalReaction>
</comment>
<comment type="pathway">
    <text evidence="4 16">Purine metabolism; IMP biosynthesis via salvage pathway; IMP from hypoxanthine: step 1/1.</text>
</comment>
<evidence type="ECO:0000256" key="3">
    <source>
        <dbReference type="ARBA" id="ARBA00004496"/>
    </source>
</evidence>
<dbReference type="InterPro" id="IPR005904">
    <property type="entry name" value="Hxn_phspho_trans"/>
</dbReference>
<evidence type="ECO:0000259" key="17">
    <source>
        <dbReference type="Pfam" id="PF00156"/>
    </source>
</evidence>
<accession>A0A1W1UJF1</accession>
<dbReference type="GO" id="GO:0046100">
    <property type="term" value="P:hypoxanthine metabolic process"/>
    <property type="evidence" value="ECO:0007669"/>
    <property type="project" value="TreeGrafter"/>
</dbReference>
<reference evidence="19" key="1">
    <citation type="submission" date="2017-04" db="EMBL/GenBank/DDBJ databases">
        <authorList>
            <person name="Varghese N."/>
            <person name="Submissions S."/>
        </authorList>
    </citation>
    <scope>NUCLEOTIDE SEQUENCE [LARGE SCALE GENOMIC DNA]</scope>
    <source>
        <strain evidence="19">DSM 20463</strain>
    </source>
</reference>